<dbReference type="Gene3D" id="3.30.450.150">
    <property type="entry name" value="Haem-degrading domain"/>
    <property type="match status" value="1"/>
</dbReference>
<sequence length="168" mass="18834">MDAQNDHTDDLARIALQEDRLQFDTFTPETAWQLGMRLKEAVEASGKAAAIDIQLTGQPLFFFAMPGTTPDNVDWIRRKRNVVHRYHRSSYAIGLELKQTQTTLHDRPWLNVQDHAAAGGCFPIRLRGTGFIGTITISGLPQREDHSIVVAVLADWFGLPLDNLALNK</sequence>
<protein>
    <recommendedName>
        <fullName evidence="1">UPF0303 protein J2I47_11230</fullName>
    </recommendedName>
</protein>
<dbReference type="AlphaFoldDB" id="A0A939K391"/>
<dbReference type="Proteomes" id="UP000664034">
    <property type="component" value="Unassembled WGS sequence"/>
</dbReference>
<proteinExistence type="inferred from homology"/>
<comment type="caution">
    <text evidence="2">The sequence shown here is derived from an EMBL/GenBank/DDBJ whole genome shotgun (WGS) entry which is preliminary data.</text>
</comment>
<dbReference type="InterPro" id="IPR038084">
    <property type="entry name" value="PduO/GlcC-like_sf"/>
</dbReference>
<dbReference type="NCBIfam" id="NF002696">
    <property type="entry name" value="PRK02487.1-5"/>
    <property type="match status" value="1"/>
</dbReference>
<organism evidence="2 3">
    <name type="scientific">Fibrella rubiginis</name>
    <dbReference type="NCBI Taxonomy" id="2817060"/>
    <lineage>
        <taxon>Bacteria</taxon>
        <taxon>Pseudomonadati</taxon>
        <taxon>Bacteroidota</taxon>
        <taxon>Cytophagia</taxon>
        <taxon>Cytophagales</taxon>
        <taxon>Spirosomataceae</taxon>
        <taxon>Fibrella</taxon>
    </lineage>
</organism>
<gene>
    <name evidence="2" type="ORF">J2I47_11230</name>
</gene>
<evidence type="ECO:0000256" key="1">
    <source>
        <dbReference type="HAMAP-Rule" id="MF_00761"/>
    </source>
</evidence>
<evidence type="ECO:0000313" key="3">
    <source>
        <dbReference type="Proteomes" id="UP000664034"/>
    </source>
</evidence>
<evidence type="ECO:0000313" key="2">
    <source>
        <dbReference type="EMBL" id="MBO0937119.1"/>
    </source>
</evidence>
<dbReference type="InterPro" id="IPR005624">
    <property type="entry name" value="PduO/GlcC-like"/>
</dbReference>
<dbReference type="PANTHER" id="PTHR28255">
    <property type="match status" value="1"/>
</dbReference>
<keyword evidence="3" id="KW-1185">Reference proteome</keyword>
<dbReference type="RefSeq" id="WP_207364679.1">
    <property type="nucleotide sequence ID" value="NZ_JAFMYV010000005.1"/>
</dbReference>
<comment type="similarity">
    <text evidence="1">Belongs to the UPF0303 family.</text>
</comment>
<dbReference type="HAMAP" id="MF_00761">
    <property type="entry name" value="UPF0303"/>
    <property type="match status" value="1"/>
</dbReference>
<dbReference type="PANTHER" id="PTHR28255:SF1">
    <property type="entry name" value="UPF0303 PROTEIN YBR137W"/>
    <property type="match status" value="1"/>
</dbReference>
<dbReference type="Pfam" id="PF03928">
    <property type="entry name" value="HbpS-like"/>
    <property type="match status" value="1"/>
</dbReference>
<dbReference type="InterPro" id="IPR010371">
    <property type="entry name" value="YBR137W-like"/>
</dbReference>
<dbReference type="PIRSF" id="PIRSF008757">
    <property type="entry name" value="UCP008757"/>
    <property type="match status" value="1"/>
</dbReference>
<dbReference type="SUPFAM" id="SSF143744">
    <property type="entry name" value="GlcG-like"/>
    <property type="match status" value="1"/>
</dbReference>
<name>A0A939K391_9BACT</name>
<dbReference type="EMBL" id="JAFMYV010000005">
    <property type="protein sequence ID" value="MBO0937119.1"/>
    <property type="molecule type" value="Genomic_DNA"/>
</dbReference>
<accession>A0A939K391</accession>
<reference evidence="2" key="1">
    <citation type="submission" date="2021-03" db="EMBL/GenBank/DDBJ databases">
        <title>Fibrella sp. HMF5335 genome sequencing and assembly.</title>
        <authorList>
            <person name="Kang H."/>
            <person name="Kim H."/>
            <person name="Bae S."/>
            <person name="Joh K."/>
        </authorList>
    </citation>
    <scope>NUCLEOTIDE SEQUENCE</scope>
    <source>
        <strain evidence="2">HMF5335</strain>
    </source>
</reference>